<feature type="region of interest" description="Disordered" evidence="1">
    <location>
        <begin position="679"/>
        <end position="737"/>
    </location>
</feature>
<dbReference type="InterPro" id="IPR051177">
    <property type="entry name" value="CIK-Related_Protein"/>
</dbReference>
<evidence type="ECO:0000313" key="4">
    <source>
        <dbReference type="Proteomes" id="UP001491310"/>
    </source>
</evidence>
<feature type="region of interest" description="Disordered" evidence="1">
    <location>
        <begin position="593"/>
        <end position="652"/>
    </location>
</feature>
<dbReference type="Gene3D" id="3.30.200.20">
    <property type="entry name" value="Phosphorylase Kinase, domain 1"/>
    <property type="match status" value="1"/>
</dbReference>
<gene>
    <name evidence="3" type="ORF">WJX75_004831</name>
</gene>
<protein>
    <recommendedName>
        <fullName evidence="2">Protein kinase domain-containing protein</fullName>
    </recommendedName>
</protein>
<feature type="domain" description="Protein kinase" evidence="2">
    <location>
        <begin position="19"/>
        <end position="289"/>
    </location>
</feature>
<feature type="compositionally biased region" description="Polar residues" evidence="1">
    <location>
        <begin position="601"/>
        <end position="632"/>
    </location>
</feature>
<evidence type="ECO:0000313" key="3">
    <source>
        <dbReference type="EMBL" id="KAK9908928.1"/>
    </source>
</evidence>
<dbReference type="SUPFAM" id="SSF48371">
    <property type="entry name" value="ARM repeat"/>
    <property type="match status" value="1"/>
</dbReference>
<evidence type="ECO:0000256" key="1">
    <source>
        <dbReference type="SAM" id="MobiDB-lite"/>
    </source>
</evidence>
<feature type="compositionally biased region" description="Low complexity" evidence="1">
    <location>
        <begin position="680"/>
        <end position="719"/>
    </location>
</feature>
<dbReference type="Gene3D" id="1.10.510.10">
    <property type="entry name" value="Transferase(Phosphotransferase) domain 1"/>
    <property type="match status" value="1"/>
</dbReference>
<dbReference type="Gene3D" id="1.25.10.10">
    <property type="entry name" value="Leucine-rich Repeat Variant"/>
    <property type="match status" value="1"/>
</dbReference>
<proteinExistence type="predicted"/>
<dbReference type="InterPro" id="IPR011989">
    <property type="entry name" value="ARM-like"/>
</dbReference>
<reference evidence="3 4" key="1">
    <citation type="journal article" date="2024" name="Nat. Commun.">
        <title>Phylogenomics reveals the evolutionary origins of lichenization in chlorophyte algae.</title>
        <authorList>
            <person name="Puginier C."/>
            <person name="Libourel C."/>
            <person name="Otte J."/>
            <person name="Skaloud P."/>
            <person name="Haon M."/>
            <person name="Grisel S."/>
            <person name="Petersen M."/>
            <person name="Berrin J.G."/>
            <person name="Delaux P.M."/>
            <person name="Dal Grande F."/>
            <person name="Keller J."/>
        </authorList>
    </citation>
    <scope>NUCLEOTIDE SEQUENCE [LARGE SCALE GENOMIC DNA]</scope>
    <source>
        <strain evidence="3 4">SAG 216-7</strain>
    </source>
</reference>
<dbReference type="PROSITE" id="PS50011">
    <property type="entry name" value="PROTEIN_KINASE_DOM"/>
    <property type="match status" value="1"/>
</dbReference>
<dbReference type="InterPro" id="IPR016024">
    <property type="entry name" value="ARM-type_fold"/>
</dbReference>
<comment type="caution">
    <text evidence="3">The sequence shown here is derived from an EMBL/GenBank/DDBJ whole genome shotgun (WGS) entry which is preliminary data.</text>
</comment>
<name>A0ABR2YPH2_9CHLO</name>
<dbReference type="InterPro" id="IPR011009">
    <property type="entry name" value="Kinase-like_dom_sf"/>
</dbReference>
<dbReference type="EMBL" id="JALJOT010000007">
    <property type="protein sequence ID" value="KAK9908928.1"/>
    <property type="molecule type" value="Genomic_DNA"/>
</dbReference>
<keyword evidence="4" id="KW-1185">Reference proteome</keyword>
<sequence>MFAKLSALVSSSPTFPYNLGKAFGVAWGASWTHYQGTTREDGSAVSIFKVSSTSANDRTLLAARNGVKRLKMVRHPNVLALRDTIEVEEKGLTSIYIITEPVTPLIDVLEELDVAGPAREEFIAMGLFHIAKAVGFLNNDCKLIHGNVCMRAVVVTPSLDWRLHGFDMLSEHQPATSIDWPLMHASWMVGAQYKSAEMGKSDWQAVQQAPPWAVDAWGLGCLMQEVYSGQFLTRTEDLRNVASISKGLLPDYQRLLASQPTRRLNTAKLAESAALRTKLVDTISFMESLAVKDSNEKDMFFKRLPTVLPTLPLPVVQRKVLPMLASALEFGGAPAVALGALLQLGKTLSEDQFTAQVVPALSKLFASNDRTIRRSLLESIDSYGSHFTQAVVEAQVYPHVATGFTDSNAYLRELTLKSMLVLAPKLSQKTLNQSLLKFLAKLQVDEEPGIRANTTILLGNLASHLSEAACKRVLLNAFTRALKDTFPPARIAGVRAMLATAQRHSPEEVAMRAIPALGPLSVDPIAEVRNMSLTGLQTFTKILLDNSRKLDEASTAASDGEAIGSQSNPQGSSATWGGSGLGWAMSSIGLARSAGPAATGPISSPANGVSAAPSPSTANLAVATDSHSNAQPSERPFGRPGGLTNSSEEADGWDEDEEFGALADPQEQEAQERLRRLNMRGSAASRSGAAISNRGALERQASLEGSQSSLASSPRSLTSKAPTGASPLAIQGVPPAS</sequence>
<feature type="compositionally biased region" description="Polar residues" evidence="1">
    <location>
        <begin position="564"/>
        <end position="576"/>
    </location>
</feature>
<dbReference type="SMART" id="SM00220">
    <property type="entry name" value="S_TKc"/>
    <property type="match status" value="1"/>
</dbReference>
<organism evidence="3 4">
    <name type="scientific">Coccomyxa subellipsoidea</name>
    <dbReference type="NCBI Taxonomy" id="248742"/>
    <lineage>
        <taxon>Eukaryota</taxon>
        <taxon>Viridiplantae</taxon>
        <taxon>Chlorophyta</taxon>
        <taxon>core chlorophytes</taxon>
        <taxon>Trebouxiophyceae</taxon>
        <taxon>Trebouxiophyceae incertae sedis</taxon>
        <taxon>Coccomyxaceae</taxon>
        <taxon>Coccomyxa</taxon>
    </lineage>
</organism>
<dbReference type="PANTHER" id="PTHR12984">
    <property type="entry name" value="SCY1-RELATED S/T PROTEIN KINASE-LIKE"/>
    <property type="match status" value="1"/>
</dbReference>
<feature type="region of interest" description="Disordered" evidence="1">
    <location>
        <begin position="555"/>
        <end position="578"/>
    </location>
</feature>
<dbReference type="Proteomes" id="UP001491310">
    <property type="component" value="Unassembled WGS sequence"/>
</dbReference>
<accession>A0ABR2YPH2</accession>
<evidence type="ECO:0000259" key="2">
    <source>
        <dbReference type="PROSITE" id="PS50011"/>
    </source>
</evidence>
<dbReference type="PANTHER" id="PTHR12984:SF3">
    <property type="entry name" value="N-TERMINAL KINASE-LIKE PROTEIN"/>
    <property type="match status" value="1"/>
</dbReference>
<dbReference type="SUPFAM" id="SSF56112">
    <property type="entry name" value="Protein kinase-like (PK-like)"/>
    <property type="match status" value="1"/>
</dbReference>
<dbReference type="InterPro" id="IPR000719">
    <property type="entry name" value="Prot_kinase_dom"/>
</dbReference>